<keyword evidence="4" id="KW-1185">Reference proteome</keyword>
<dbReference type="InterPro" id="IPR029787">
    <property type="entry name" value="Nucleotide_cyclase"/>
</dbReference>
<dbReference type="SUPFAM" id="SSF55073">
    <property type="entry name" value="Nucleotide cyclase"/>
    <property type="match status" value="1"/>
</dbReference>
<dbReference type="PROSITE" id="PS50887">
    <property type="entry name" value="GGDEF"/>
    <property type="match status" value="1"/>
</dbReference>
<dbReference type="InterPro" id="IPR050469">
    <property type="entry name" value="Diguanylate_Cyclase"/>
</dbReference>
<dbReference type="CDD" id="cd01949">
    <property type="entry name" value="GGDEF"/>
    <property type="match status" value="1"/>
</dbReference>
<evidence type="ECO:0000259" key="2">
    <source>
        <dbReference type="PROSITE" id="PS50887"/>
    </source>
</evidence>
<evidence type="ECO:0000313" key="4">
    <source>
        <dbReference type="Proteomes" id="UP001199355"/>
    </source>
</evidence>
<feature type="transmembrane region" description="Helical" evidence="1">
    <location>
        <begin position="6"/>
        <end position="24"/>
    </location>
</feature>
<evidence type="ECO:0000313" key="3">
    <source>
        <dbReference type="EMBL" id="MCC2167836.1"/>
    </source>
</evidence>
<evidence type="ECO:0000256" key="1">
    <source>
        <dbReference type="SAM" id="Phobius"/>
    </source>
</evidence>
<reference evidence="3 4" key="1">
    <citation type="submission" date="2021-10" db="EMBL/GenBank/DDBJ databases">
        <title>Anaerobic single-cell dispensing facilitates the cultivation of human gut bacteria.</title>
        <authorList>
            <person name="Afrizal A."/>
        </authorList>
    </citation>
    <scope>NUCLEOTIDE SEQUENCE [LARGE SCALE GENOMIC DNA]</scope>
    <source>
        <strain evidence="3 4">CLA-AA-H244</strain>
    </source>
</reference>
<feature type="transmembrane region" description="Helical" evidence="1">
    <location>
        <begin position="167"/>
        <end position="185"/>
    </location>
</feature>
<dbReference type="NCBIfam" id="TIGR00254">
    <property type="entry name" value="GGDEF"/>
    <property type="match status" value="1"/>
</dbReference>
<keyword evidence="1" id="KW-1133">Transmembrane helix</keyword>
<dbReference type="InterPro" id="IPR000160">
    <property type="entry name" value="GGDEF_dom"/>
</dbReference>
<feature type="transmembrane region" description="Helical" evidence="1">
    <location>
        <begin position="191"/>
        <end position="207"/>
    </location>
</feature>
<feature type="transmembrane region" description="Helical" evidence="1">
    <location>
        <begin position="136"/>
        <end position="155"/>
    </location>
</feature>
<feature type="transmembrane region" description="Helical" evidence="1">
    <location>
        <begin position="69"/>
        <end position="91"/>
    </location>
</feature>
<name>A0AAE3DNU2_9FIRM</name>
<dbReference type="AlphaFoldDB" id="A0AAE3DNU2"/>
<sequence>MLENYVALSIMNMLAMLLLAFVVGRNNLLDRNMKRFFSTAIFCTILVILAETGTSVFGRPIASFSLPHMFFNVIGFSLSPFITISLAFVLNHKNYRNILYLFLPAVINMLLTVLSPKFGLIFSISRQNEYFRGPCFFVYVAAYIWSMTILFKETLYIAKRYQNKDCFALLLLFLFILGGTSIQVLFPSIHTTWSCVSLSLILYYAFFCELKEKHDILTGLFNRRAYEYEIQHLESMGYGAIIFFDVDDFKKINDQFGHQYGDQCLSTIAGLILKSFSGIGFCYRIGGDEFGVLSDKADEIDILNAISLFINNLNSSREQDCNLPLVSMGYSIYHKSEGSIEQAISKADAQLYRYKKLHKQETKEPGKTNCNFSCSLTERTPH</sequence>
<proteinExistence type="predicted"/>
<organism evidence="3 4">
    <name type="scientific">Gallintestinimicrobium propionicum</name>
    <dbReference type="NCBI Taxonomy" id="2981770"/>
    <lineage>
        <taxon>Bacteria</taxon>
        <taxon>Bacillati</taxon>
        <taxon>Bacillota</taxon>
        <taxon>Clostridia</taxon>
        <taxon>Lachnospirales</taxon>
        <taxon>Lachnospiraceae</taxon>
        <taxon>Gallintestinimicrobium</taxon>
    </lineage>
</organism>
<dbReference type="RefSeq" id="WP_308728327.1">
    <property type="nucleotide sequence ID" value="NZ_JAJEQF010000021.1"/>
</dbReference>
<accession>A0AAE3DNU2</accession>
<dbReference type="EMBL" id="JAJEQF010000021">
    <property type="protein sequence ID" value="MCC2167836.1"/>
    <property type="molecule type" value="Genomic_DNA"/>
</dbReference>
<feature type="transmembrane region" description="Helical" evidence="1">
    <location>
        <begin position="36"/>
        <end position="57"/>
    </location>
</feature>
<dbReference type="PANTHER" id="PTHR45138:SF9">
    <property type="entry name" value="DIGUANYLATE CYCLASE DGCM-RELATED"/>
    <property type="match status" value="1"/>
</dbReference>
<dbReference type="InterPro" id="IPR043128">
    <property type="entry name" value="Rev_trsase/Diguanyl_cyclase"/>
</dbReference>
<gene>
    <name evidence="3" type="ORF">LKD45_09055</name>
</gene>
<dbReference type="SMART" id="SM00267">
    <property type="entry name" value="GGDEF"/>
    <property type="match status" value="1"/>
</dbReference>
<keyword evidence="1" id="KW-0812">Transmembrane</keyword>
<comment type="caution">
    <text evidence="3">The sequence shown here is derived from an EMBL/GenBank/DDBJ whole genome shotgun (WGS) entry which is preliminary data.</text>
</comment>
<feature type="transmembrane region" description="Helical" evidence="1">
    <location>
        <begin position="98"/>
        <end position="124"/>
    </location>
</feature>
<dbReference type="GO" id="GO:0052621">
    <property type="term" value="F:diguanylate cyclase activity"/>
    <property type="evidence" value="ECO:0007669"/>
    <property type="project" value="TreeGrafter"/>
</dbReference>
<dbReference type="Pfam" id="PF00990">
    <property type="entry name" value="GGDEF"/>
    <property type="match status" value="1"/>
</dbReference>
<protein>
    <submittedName>
        <fullName evidence="3">GGDEF domain-containing protein</fullName>
    </submittedName>
</protein>
<dbReference type="PANTHER" id="PTHR45138">
    <property type="entry name" value="REGULATORY COMPONENTS OF SENSORY TRANSDUCTION SYSTEM"/>
    <property type="match status" value="1"/>
</dbReference>
<keyword evidence="1" id="KW-0472">Membrane</keyword>
<feature type="domain" description="GGDEF" evidence="2">
    <location>
        <begin position="237"/>
        <end position="367"/>
    </location>
</feature>
<dbReference type="Gene3D" id="3.30.70.270">
    <property type="match status" value="1"/>
</dbReference>
<dbReference type="Proteomes" id="UP001199355">
    <property type="component" value="Unassembled WGS sequence"/>
</dbReference>